<feature type="region of interest" description="Disordered" evidence="1">
    <location>
        <begin position="1"/>
        <end position="48"/>
    </location>
</feature>
<evidence type="ECO:0000313" key="2">
    <source>
        <dbReference type="EMBL" id="KAF1942415.1"/>
    </source>
</evidence>
<dbReference type="EMBL" id="ML976035">
    <property type="protein sequence ID" value="KAF1942415.1"/>
    <property type="molecule type" value="Genomic_DNA"/>
</dbReference>
<sequence length="128" mass="14547">MTSTSNLRTLSSIPSLSHQPHHACYNPAISERRSNPTANMTDSIPKRGSKEMLATTIIAVAIQTSQPIDSNAPSFLTTIPPEIRNEIYMLLFQRDEPIIYTGPRHHRATEFYDDEHNNEDTIRREEQA</sequence>
<dbReference type="AlphaFoldDB" id="A0A6A5SP64"/>
<feature type="compositionally biased region" description="Polar residues" evidence="1">
    <location>
        <begin position="1"/>
        <end position="18"/>
    </location>
</feature>
<keyword evidence="3" id="KW-1185">Reference proteome</keyword>
<evidence type="ECO:0000313" key="3">
    <source>
        <dbReference type="Proteomes" id="UP000800038"/>
    </source>
</evidence>
<evidence type="ECO:0000256" key="1">
    <source>
        <dbReference type="SAM" id="MobiDB-lite"/>
    </source>
</evidence>
<accession>A0A6A5SP64</accession>
<gene>
    <name evidence="2" type="ORF">EJ02DRAFT_454281</name>
</gene>
<organism evidence="2 3">
    <name type="scientific">Clathrospora elynae</name>
    <dbReference type="NCBI Taxonomy" id="706981"/>
    <lineage>
        <taxon>Eukaryota</taxon>
        <taxon>Fungi</taxon>
        <taxon>Dikarya</taxon>
        <taxon>Ascomycota</taxon>
        <taxon>Pezizomycotina</taxon>
        <taxon>Dothideomycetes</taxon>
        <taxon>Pleosporomycetidae</taxon>
        <taxon>Pleosporales</taxon>
        <taxon>Diademaceae</taxon>
        <taxon>Clathrospora</taxon>
    </lineage>
</organism>
<proteinExistence type="predicted"/>
<dbReference type="Proteomes" id="UP000800038">
    <property type="component" value="Unassembled WGS sequence"/>
</dbReference>
<dbReference type="OrthoDB" id="3801099at2759"/>
<reference evidence="2" key="1">
    <citation type="journal article" date="2020" name="Stud. Mycol.">
        <title>101 Dothideomycetes genomes: a test case for predicting lifestyles and emergence of pathogens.</title>
        <authorList>
            <person name="Haridas S."/>
            <person name="Albert R."/>
            <person name="Binder M."/>
            <person name="Bloem J."/>
            <person name="Labutti K."/>
            <person name="Salamov A."/>
            <person name="Andreopoulos B."/>
            <person name="Baker S."/>
            <person name="Barry K."/>
            <person name="Bills G."/>
            <person name="Bluhm B."/>
            <person name="Cannon C."/>
            <person name="Castanera R."/>
            <person name="Culley D."/>
            <person name="Daum C."/>
            <person name="Ezra D."/>
            <person name="Gonzalez J."/>
            <person name="Henrissat B."/>
            <person name="Kuo A."/>
            <person name="Liang C."/>
            <person name="Lipzen A."/>
            <person name="Lutzoni F."/>
            <person name="Magnuson J."/>
            <person name="Mondo S."/>
            <person name="Nolan M."/>
            <person name="Ohm R."/>
            <person name="Pangilinan J."/>
            <person name="Park H.-J."/>
            <person name="Ramirez L."/>
            <person name="Alfaro M."/>
            <person name="Sun H."/>
            <person name="Tritt A."/>
            <person name="Yoshinaga Y."/>
            <person name="Zwiers L.-H."/>
            <person name="Turgeon B."/>
            <person name="Goodwin S."/>
            <person name="Spatafora J."/>
            <person name="Crous P."/>
            <person name="Grigoriev I."/>
        </authorList>
    </citation>
    <scope>NUCLEOTIDE SEQUENCE</scope>
    <source>
        <strain evidence="2">CBS 161.51</strain>
    </source>
</reference>
<protein>
    <submittedName>
        <fullName evidence="2">Uncharacterized protein</fullName>
    </submittedName>
</protein>
<name>A0A6A5SP64_9PLEO</name>